<dbReference type="RefSeq" id="WP_320380515.1">
    <property type="nucleotide sequence ID" value="NZ_JAWDIQ010000002.1"/>
</dbReference>
<reference evidence="3 4" key="1">
    <citation type="submission" date="2023-10" db="EMBL/GenBank/DDBJ databases">
        <title>Virgibacillus soli CC-YMP-6 genome.</title>
        <authorList>
            <person name="Miliotis G."/>
            <person name="Sengupta P."/>
            <person name="Hameed A."/>
            <person name="Chuvochina M."/>
            <person name="Mcdonagh F."/>
            <person name="Simpson A.C."/>
            <person name="Singh N.K."/>
            <person name="Rekha P.D."/>
            <person name="Raman K."/>
            <person name="Hugenholtz P."/>
            <person name="Venkateswaran K."/>
        </authorList>
    </citation>
    <scope>NUCLEOTIDE SEQUENCE [LARGE SCALE GENOMIC DNA]</scope>
    <source>
        <strain evidence="3 4">CC-YMP-6</strain>
    </source>
</reference>
<evidence type="ECO:0000313" key="3">
    <source>
        <dbReference type="EMBL" id="MDY0409720.1"/>
    </source>
</evidence>
<keyword evidence="1" id="KW-0812">Transmembrane</keyword>
<gene>
    <name evidence="3" type="ORF">RWD45_15535</name>
</gene>
<proteinExistence type="predicted"/>
<accession>A0ABU5CWC9</accession>
<dbReference type="EMBL" id="JAWDIQ010000002">
    <property type="protein sequence ID" value="MDY0409720.1"/>
    <property type="molecule type" value="Genomic_DNA"/>
</dbReference>
<name>A0ABU5CWC9_9BACI</name>
<organism evidence="3 4">
    <name type="scientific">Paracerasibacillus soli</name>
    <dbReference type="NCBI Taxonomy" id="480284"/>
    <lineage>
        <taxon>Bacteria</taxon>
        <taxon>Bacillati</taxon>
        <taxon>Bacillota</taxon>
        <taxon>Bacilli</taxon>
        <taxon>Bacillales</taxon>
        <taxon>Bacillaceae</taxon>
        <taxon>Paracerasibacillus</taxon>
    </lineage>
</organism>
<feature type="transmembrane region" description="Helical" evidence="1">
    <location>
        <begin position="74"/>
        <end position="92"/>
    </location>
</feature>
<protein>
    <recommendedName>
        <fullName evidence="2">DUF8208 domain-containing protein</fullName>
    </recommendedName>
</protein>
<feature type="transmembrane region" description="Helical" evidence="1">
    <location>
        <begin position="101"/>
        <end position="119"/>
    </location>
</feature>
<feature type="domain" description="DUF8208" evidence="2">
    <location>
        <begin position="19"/>
        <end position="129"/>
    </location>
</feature>
<dbReference type="Pfam" id="PF26635">
    <property type="entry name" value="DUF8208"/>
    <property type="match status" value="1"/>
</dbReference>
<sequence length="151" mass="17450">MSNEEITRKLEELQDYLSTSNIFTDIIRCIGWVFIKRLAWIVDKPETLTDEILLVKGFYNNPETVAFMDSIKPFLYILLAFSLLYTGYLLIFQKKFNREGIAFNLFLTLMVILTLNAGMDKTDDSSLSGLVIHRKVVDLTEVTKIICLRLN</sequence>
<evidence type="ECO:0000259" key="2">
    <source>
        <dbReference type="Pfam" id="PF26635"/>
    </source>
</evidence>
<dbReference type="InterPro" id="IPR058521">
    <property type="entry name" value="DUF8208"/>
</dbReference>
<keyword evidence="4" id="KW-1185">Reference proteome</keyword>
<evidence type="ECO:0000313" key="4">
    <source>
        <dbReference type="Proteomes" id="UP001275315"/>
    </source>
</evidence>
<comment type="caution">
    <text evidence="3">The sequence shown here is derived from an EMBL/GenBank/DDBJ whole genome shotgun (WGS) entry which is preliminary data.</text>
</comment>
<evidence type="ECO:0000256" key="1">
    <source>
        <dbReference type="SAM" id="Phobius"/>
    </source>
</evidence>
<keyword evidence="1" id="KW-0472">Membrane</keyword>
<dbReference type="Proteomes" id="UP001275315">
    <property type="component" value="Unassembled WGS sequence"/>
</dbReference>
<keyword evidence="1" id="KW-1133">Transmembrane helix</keyword>